<evidence type="ECO:0000313" key="5">
    <source>
        <dbReference type="EMBL" id="TYL36515.1"/>
    </source>
</evidence>
<feature type="domain" description="THIF-type NAD/FAD binding fold" evidence="4">
    <location>
        <begin position="13"/>
        <end position="247"/>
    </location>
</feature>
<dbReference type="PANTHER" id="PTHR10953">
    <property type="entry name" value="UBIQUITIN-ACTIVATING ENZYME E1"/>
    <property type="match status" value="1"/>
</dbReference>
<dbReference type="CDD" id="cd00757">
    <property type="entry name" value="ThiF_MoeB_HesA_family"/>
    <property type="match status" value="1"/>
</dbReference>
<dbReference type="Pfam" id="PF00899">
    <property type="entry name" value="ThiF"/>
    <property type="match status" value="1"/>
</dbReference>
<gene>
    <name evidence="5" type="ORF">CV102_22085</name>
</gene>
<dbReference type="OrthoDB" id="7915at2157"/>
<dbReference type="InterPro" id="IPR045886">
    <property type="entry name" value="ThiF/MoeB/HesA"/>
</dbReference>
<evidence type="ECO:0000313" key="6">
    <source>
        <dbReference type="Proteomes" id="UP000766904"/>
    </source>
</evidence>
<evidence type="ECO:0000256" key="3">
    <source>
        <dbReference type="ARBA" id="ARBA00022840"/>
    </source>
</evidence>
<dbReference type="GO" id="GO:0005829">
    <property type="term" value="C:cytosol"/>
    <property type="evidence" value="ECO:0007669"/>
    <property type="project" value="TreeGrafter"/>
</dbReference>
<dbReference type="RefSeq" id="WP_148860161.1">
    <property type="nucleotide sequence ID" value="NZ_PHNJ01000017.1"/>
</dbReference>
<name>A0A8J8PXY7_9EURY</name>
<dbReference type="GO" id="GO:0004792">
    <property type="term" value="F:thiosulfate-cyanide sulfurtransferase activity"/>
    <property type="evidence" value="ECO:0007669"/>
    <property type="project" value="TreeGrafter"/>
</dbReference>
<dbReference type="SUPFAM" id="SSF69572">
    <property type="entry name" value="Activating enzymes of the ubiquitin-like proteins"/>
    <property type="match status" value="1"/>
</dbReference>
<keyword evidence="6" id="KW-1185">Reference proteome</keyword>
<comment type="caution">
    <text evidence="5">The sequence shown here is derived from an EMBL/GenBank/DDBJ whole genome shotgun (WGS) entry which is preliminary data.</text>
</comment>
<evidence type="ECO:0000256" key="2">
    <source>
        <dbReference type="ARBA" id="ARBA00022741"/>
    </source>
</evidence>
<keyword evidence="2" id="KW-0547">Nucleotide-binding</keyword>
<dbReference type="Gene3D" id="3.40.50.720">
    <property type="entry name" value="NAD(P)-binding Rossmann-like Domain"/>
    <property type="match status" value="1"/>
</dbReference>
<reference evidence="5" key="1">
    <citation type="submission" date="2017-11" db="EMBL/GenBank/DDBJ databases">
        <authorList>
            <person name="Kajale S.C."/>
            <person name="Sharma A."/>
        </authorList>
    </citation>
    <scope>NUCLEOTIDE SEQUENCE</scope>
    <source>
        <strain evidence="5">LS1_42</strain>
    </source>
</reference>
<dbReference type="GO" id="GO:0016779">
    <property type="term" value="F:nucleotidyltransferase activity"/>
    <property type="evidence" value="ECO:0007669"/>
    <property type="project" value="UniProtKB-KW"/>
</dbReference>
<dbReference type="FunFam" id="3.40.50.720:FF:000033">
    <property type="entry name" value="Adenylyltransferase and sulfurtransferase MOCS3"/>
    <property type="match status" value="1"/>
</dbReference>
<organism evidence="5 6">
    <name type="scientific">Natronococcus pandeyae</name>
    <dbReference type="NCBI Taxonomy" id="2055836"/>
    <lineage>
        <taxon>Archaea</taxon>
        <taxon>Methanobacteriati</taxon>
        <taxon>Methanobacteriota</taxon>
        <taxon>Stenosarchaea group</taxon>
        <taxon>Halobacteria</taxon>
        <taxon>Halobacteriales</taxon>
        <taxon>Natrialbaceae</taxon>
        <taxon>Natronococcus</taxon>
    </lineage>
</organism>
<sequence>MSDSLDSRQLDRYSRQLMIDGFDESDQRTLLSSRVLVVGAGGLGSAAIQYLAAAGVGTIGIVDEGRVKRSNLQRQIVHGVDDIGEPKVDSAARFVDALNPDVTVEKHPVRVTSETVESLLEGYDAVVDALDNFPARFLVNDAARLAGIPFVHGAVYGFEGQMMAFRPGGPCYRCLLPAAPDDDAIPSGEPMGIFPTLPGTIGCLQATETLKHCLEVGEVLDDRLLRYDASDATFTRTPLERRPECPVCGPDGITAVDDVDYDDRCRISE</sequence>
<dbReference type="GO" id="GO:0008641">
    <property type="term" value="F:ubiquitin-like modifier activating enzyme activity"/>
    <property type="evidence" value="ECO:0007669"/>
    <property type="project" value="InterPro"/>
</dbReference>
<evidence type="ECO:0000256" key="1">
    <source>
        <dbReference type="ARBA" id="ARBA00022679"/>
    </source>
</evidence>
<keyword evidence="5" id="KW-0548">Nucleotidyltransferase</keyword>
<dbReference type="AlphaFoldDB" id="A0A8J8PXY7"/>
<dbReference type="PANTHER" id="PTHR10953:SF102">
    <property type="entry name" value="ADENYLYLTRANSFERASE AND SULFURTRANSFERASE MOCS3"/>
    <property type="match status" value="1"/>
</dbReference>
<keyword evidence="3" id="KW-0067">ATP-binding</keyword>
<accession>A0A8J8PXY7</accession>
<dbReference type="InterPro" id="IPR000594">
    <property type="entry name" value="ThiF_NAD_FAD-bd"/>
</dbReference>
<protein>
    <submittedName>
        <fullName evidence="5">Adenylyltransferase</fullName>
    </submittedName>
</protein>
<dbReference type="GO" id="GO:0005524">
    <property type="term" value="F:ATP binding"/>
    <property type="evidence" value="ECO:0007669"/>
    <property type="project" value="UniProtKB-KW"/>
</dbReference>
<dbReference type="EMBL" id="PHNJ01000017">
    <property type="protein sequence ID" value="TYL36515.1"/>
    <property type="molecule type" value="Genomic_DNA"/>
</dbReference>
<proteinExistence type="predicted"/>
<dbReference type="InterPro" id="IPR035985">
    <property type="entry name" value="Ubiquitin-activating_enz"/>
</dbReference>
<dbReference type="GO" id="GO:0008146">
    <property type="term" value="F:sulfotransferase activity"/>
    <property type="evidence" value="ECO:0007669"/>
    <property type="project" value="TreeGrafter"/>
</dbReference>
<keyword evidence="1" id="KW-0808">Transferase</keyword>
<dbReference type="Proteomes" id="UP000766904">
    <property type="component" value="Unassembled WGS sequence"/>
</dbReference>
<evidence type="ECO:0000259" key="4">
    <source>
        <dbReference type="Pfam" id="PF00899"/>
    </source>
</evidence>